<accession>A0A1B6FY19</accession>
<feature type="non-terminal residue" evidence="3">
    <location>
        <position position="1"/>
    </location>
</feature>
<dbReference type="InterPro" id="IPR050111">
    <property type="entry name" value="C-type_lectin/snaclec_domain"/>
</dbReference>
<feature type="domain" description="C-type lectin" evidence="2">
    <location>
        <begin position="4"/>
        <end position="99"/>
    </location>
</feature>
<evidence type="ECO:0000313" key="3">
    <source>
        <dbReference type="EMBL" id="JAS55087.1"/>
    </source>
</evidence>
<dbReference type="AlphaFoldDB" id="A0A1B6FY19"/>
<name>A0A1B6FY19_9HEMI</name>
<dbReference type="InterPro" id="IPR001304">
    <property type="entry name" value="C-type_lectin-like"/>
</dbReference>
<organism evidence="3">
    <name type="scientific">Cuerna arida</name>
    <dbReference type="NCBI Taxonomy" id="1464854"/>
    <lineage>
        <taxon>Eukaryota</taxon>
        <taxon>Metazoa</taxon>
        <taxon>Ecdysozoa</taxon>
        <taxon>Arthropoda</taxon>
        <taxon>Hexapoda</taxon>
        <taxon>Insecta</taxon>
        <taxon>Pterygota</taxon>
        <taxon>Neoptera</taxon>
        <taxon>Paraneoptera</taxon>
        <taxon>Hemiptera</taxon>
        <taxon>Auchenorrhyncha</taxon>
        <taxon>Membracoidea</taxon>
        <taxon>Cicadellidae</taxon>
        <taxon>Cicadellinae</taxon>
        <taxon>Proconiini</taxon>
        <taxon>Cuerna</taxon>
    </lineage>
</organism>
<dbReference type="EMBL" id="GECZ01014682">
    <property type="protein sequence ID" value="JAS55087.1"/>
    <property type="molecule type" value="Transcribed_RNA"/>
</dbReference>
<sequence>WVNCMNQGGRLATTMNSKEIEMVKEMVKKADHEKSYWLSGVRIALPDTWVWMSTGRSIKFTDWAPGEPNNLLGKEECLDLWFDGNYRWNDVDCSNNYIYSICEYYD</sequence>
<dbReference type="InterPro" id="IPR016186">
    <property type="entry name" value="C-type_lectin-like/link_sf"/>
</dbReference>
<dbReference type="InterPro" id="IPR016187">
    <property type="entry name" value="CTDL_fold"/>
</dbReference>
<proteinExistence type="predicted"/>
<dbReference type="PROSITE" id="PS50041">
    <property type="entry name" value="C_TYPE_LECTIN_2"/>
    <property type="match status" value="1"/>
</dbReference>
<evidence type="ECO:0000259" key="2">
    <source>
        <dbReference type="PROSITE" id="PS50041"/>
    </source>
</evidence>
<evidence type="ECO:0000256" key="1">
    <source>
        <dbReference type="ARBA" id="ARBA00023157"/>
    </source>
</evidence>
<dbReference type="SUPFAM" id="SSF56436">
    <property type="entry name" value="C-type lectin-like"/>
    <property type="match status" value="1"/>
</dbReference>
<dbReference type="InterPro" id="IPR018378">
    <property type="entry name" value="C-type_lectin_CS"/>
</dbReference>
<dbReference type="PROSITE" id="PS00615">
    <property type="entry name" value="C_TYPE_LECTIN_1"/>
    <property type="match status" value="1"/>
</dbReference>
<dbReference type="Gene3D" id="3.10.100.10">
    <property type="entry name" value="Mannose-Binding Protein A, subunit A"/>
    <property type="match status" value="1"/>
</dbReference>
<protein>
    <recommendedName>
        <fullName evidence="2">C-type lectin domain-containing protein</fullName>
    </recommendedName>
</protein>
<gene>
    <name evidence="3" type="ORF">g.38426</name>
</gene>
<dbReference type="CDD" id="cd00037">
    <property type="entry name" value="CLECT"/>
    <property type="match status" value="1"/>
</dbReference>
<reference evidence="3" key="1">
    <citation type="submission" date="2015-11" db="EMBL/GenBank/DDBJ databases">
        <title>De novo transcriptome assembly of four potential Pierce s Disease insect vectors from Arizona vineyards.</title>
        <authorList>
            <person name="Tassone E.E."/>
        </authorList>
    </citation>
    <scope>NUCLEOTIDE SEQUENCE</scope>
</reference>
<dbReference type="Pfam" id="PF00059">
    <property type="entry name" value="Lectin_C"/>
    <property type="match status" value="1"/>
</dbReference>
<dbReference type="PANTHER" id="PTHR22803">
    <property type="entry name" value="MANNOSE, PHOSPHOLIPASE, LECTIN RECEPTOR RELATED"/>
    <property type="match status" value="1"/>
</dbReference>
<keyword evidence="1" id="KW-1015">Disulfide bond</keyword>